<keyword evidence="3" id="KW-1185">Reference proteome</keyword>
<keyword evidence="1" id="KW-0812">Transmembrane</keyword>
<feature type="transmembrane region" description="Helical" evidence="1">
    <location>
        <begin position="65"/>
        <end position="83"/>
    </location>
</feature>
<name>A0A0C2NAL1_THEKT</name>
<keyword evidence="1" id="KW-0472">Membrane</keyword>
<proteinExistence type="predicted"/>
<evidence type="ECO:0000313" key="2">
    <source>
        <dbReference type="EMBL" id="KII70962.1"/>
    </source>
</evidence>
<gene>
    <name evidence="2" type="ORF">RF11_00623</name>
</gene>
<reference evidence="2 3" key="1">
    <citation type="journal article" date="2014" name="Genome Biol. Evol.">
        <title>The genome of the myxosporean Thelohanellus kitauei shows adaptations to nutrient acquisition within its fish host.</title>
        <authorList>
            <person name="Yang Y."/>
            <person name="Xiong J."/>
            <person name="Zhou Z."/>
            <person name="Huo F."/>
            <person name="Miao W."/>
            <person name="Ran C."/>
            <person name="Liu Y."/>
            <person name="Zhang J."/>
            <person name="Feng J."/>
            <person name="Wang M."/>
            <person name="Wang M."/>
            <person name="Wang L."/>
            <person name="Yao B."/>
        </authorList>
    </citation>
    <scope>NUCLEOTIDE SEQUENCE [LARGE SCALE GENOMIC DNA]</scope>
    <source>
        <strain evidence="2">Wuqing</strain>
    </source>
</reference>
<dbReference type="EMBL" id="JWZT01001917">
    <property type="protein sequence ID" value="KII70962.1"/>
    <property type="molecule type" value="Genomic_DNA"/>
</dbReference>
<feature type="transmembrane region" description="Helical" evidence="1">
    <location>
        <begin position="38"/>
        <end position="59"/>
    </location>
</feature>
<organism evidence="2 3">
    <name type="scientific">Thelohanellus kitauei</name>
    <name type="common">Myxosporean</name>
    <dbReference type="NCBI Taxonomy" id="669202"/>
    <lineage>
        <taxon>Eukaryota</taxon>
        <taxon>Metazoa</taxon>
        <taxon>Cnidaria</taxon>
        <taxon>Myxozoa</taxon>
        <taxon>Myxosporea</taxon>
        <taxon>Bivalvulida</taxon>
        <taxon>Platysporina</taxon>
        <taxon>Myxobolidae</taxon>
        <taxon>Thelohanellus</taxon>
    </lineage>
</organism>
<comment type="caution">
    <text evidence="2">The sequence shown here is derived from an EMBL/GenBank/DDBJ whole genome shotgun (WGS) entry which is preliminary data.</text>
</comment>
<evidence type="ECO:0000313" key="3">
    <source>
        <dbReference type="Proteomes" id="UP000031668"/>
    </source>
</evidence>
<dbReference type="Proteomes" id="UP000031668">
    <property type="component" value="Unassembled WGS sequence"/>
</dbReference>
<accession>A0A0C2NAL1</accession>
<evidence type="ECO:0000256" key="1">
    <source>
        <dbReference type="SAM" id="Phobius"/>
    </source>
</evidence>
<sequence>MDYGPSYSQEIDRITNKNDICRFSTFQIKQDWVDGCRLLMIVHEVNMVVVWFLSFYFLRACQTNLYIHLVDYLALYLVLVWFVSQISRVVAKIIIGCYKTW</sequence>
<dbReference type="AlphaFoldDB" id="A0A0C2NAL1"/>
<keyword evidence="1" id="KW-1133">Transmembrane helix</keyword>
<protein>
    <submittedName>
        <fullName evidence="2">Uncharacterized protein</fullName>
    </submittedName>
</protein>